<accession>A0A818A4J2</accession>
<dbReference type="SUPFAM" id="SSF103657">
    <property type="entry name" value="BAR/IMD domain-like"/>
    <property type="match status" value="1"/>
</dbReference>
<feature type="region of interest" description="Disordered" evidence="1">
    <location>
        <begin position="390"/>
        <end position="412"/>
    </location>
</feature>
<feature type="compositionally biased region" description="Low complexity" evidence="1">
    <location>
        <begin position="521"/>
        <end position="543"/>
    </location>
</feature>
<organism evidence="2 4">
    <name type="scientific">Rotaria socialis</name>
    <dbReference type="NCBI Taxonomy" id="392032"/>
    <lineage>
        <taxon>Eukaryota</taxon>
        <taxon>Metazoa</taxon>
        <taxon>Spiralia</taxon>
        <taxon>Gnathifera</taxon>
        <taxon>Rotifera</taxon>
        <taxon>Eurotatoria</taxon>
        <taxon>Bdelloidea</taxon>
        <taxon>Philodinida</taxon>
        <taxon>Philodinidae</taxon>
        <taxon>Rotaria</taxon>
    </lineage>
</organism>
<feature type="region of interest" description="Disordered" evidence="1">
    <location>
        <begin position="490"/>
        <end position="543"/>
    </location>
</feature>
<protein>
    <submittedName>
        <fullName evidence="2">Uncharacterized protein</fullName>
    </submittedName>
</protein>
<dbReference type="OrthoDB" id="6250593at2759"/>
<feature type="compositionally biased region" description="Low complexity" evidence="1">
    <location>
        <begin position="490"/>
        <end position="502"/>
    </location>
</feature>
<evidence type="ECO:0000313" key="3">
    <source>
        <dbReference type="EMBL" id="CAF3603199.1"/>
    </source>
</evidence>
<dbReference type="EMBL" id="CAJNYT010003830">
    <property type="protein sequence ID" value="CAF3603199.1"/>
    <property type="molecule type" value="Genomic_DNA"/>
</dbReference>
<dbReference type="InterPro" id="IPR027267">
    <property type="entry name" value="AH/BAR_dom_sf"/>
</dbReference>
<name>A0A818A4J2_9BILA</name>
<comment type="caution">
    <text evidence="2">The sequence shown here is derived from an EMBL/GenBank/DDBJ whole genome shotgun (WGS) entry which is preliminary data.</text>
</comment>
<evidence type="ECO:0000313" key="4">
    <source>
        <dbReference type="Proteomes" id="UP000663825"/>
    </source>
</evidence>
<dbReference type="Proteomes" id="UP000663872">
    <property type="component" value="Unassembled WGS sequence"/>
</dbReference>
<proteinExistence type="predicted"/>
<feature type="compositionally biased region" description="Polar residues" evidence="1">
    <location>
        <begin position="507"/>
        <end position="520"/>
    </location>
</feature>
<dbReference type="AlphaFoldDB" id="A0A818A4J2"/>
<dbReference type="Gene3D" id="1.20.1270.60">
    <property type="entry name" value="Arfaptin homology (AH) domain/BAR domain"/>
    <property type="match status" value="1"/>
</dbReference>
<dbReference type="Proteomes" id="UP000663825">
    <property type="component" value="Unassembled WGS sequence"/>
</dbReference>
<gene>
    <name evidence="3" type="ORF">GRG538_LOCUS22789</name>
    <name evidence="2" type="ORF">TIS948_LOCUS27611</name>
</gene>
<evidence type="ECO:0000313" key="2">
    <source>
        <dbReference type="EMBL" id="CAF3400014.1"/>
    </source>
</evidence>
<dbReference type="EMBL" id="CAJNXB010004955">
    <property type="protein sequence ID" value="CAF3400014.1"/>
    <property type="molecule type" value="Genomic_DNA"/>
</dbReference>
<evidence type="ECO:0000256" key="1">
    <source>
        <dbReference type="SAM" id="MobiDB-lite"/>
    </source>
</evidence>
<sequence>MASNSRRRFSFLDFSHPQVWHKLVEYTEVTISLAQLITDFTNQWARICLGTSAQLQQLVNDFRKKTHSEVRAKCQLGGMMYDIWESLLLESEIEAQSLQKVAHVMEQLIYRKLATCINNKALQLSIYKDNRRDLDEILSKGHEFVKELQNKYAAVYNTAGVTVDADVFHNEYMLELVGVNSLYSKYKYNILPELLQGMEKSQLETIDTICQNIQMMASVLQEYHEQRQSSFASFVVTSRITNANEELETYICTIDEMNDSSTSTPVHIQFESFVSPVNSNSHVQNSVSNNNNNEQLIIYATPVIQMQLSSHCKETLNRLKDIKKEKLSLLAIVNPQTLKIPVKQHNDQQQSDKKILSQISDLMKGKHHLRLIELEESVLLAQQDLLKSRRQSMSSNADNGHDAHKRSSKNMKGLWRDAFRALKTSASSSGSGDNENLSAFVRRLSSRKKKHHHEEEDETIIDPVYETLRIAAETRKRTIAHYLQQRQQSLNQQASLNSQGSLEPDTQPASPRATRQSDINSSVRSKPPPSASASSSDNARISN</sequence>
<reference evidence="2" key="1">
    <citation type="submission" date="2021-02" db="EMBL/GenBank/DDBJ databases">
        <authorList>
            <person name="Nowell W R."/>
        </authorList>
    </citation>
    <scope>NUCLEOTIDE SEQUENCE</scope>
</reference>